<evidence type="ECO:0000313" key="3">
    <source>
        <dbReference type="EMBL" id="BES99931.1"/>
    </source>
</evidence>
<feature type="domain" description="Nudix hydrolase" evidence="2">
    <location>
        <begin position="135"/>
        <end position="277"/>
    </location>
</feature>
<dbReference type="InterPro" id="IPR031804">
    <property type="entry name" value="DUF4743"/>
</dbReference>
<dbReference type="PANTHER" id="PTHR13622">
    <property type="entry name" value="THIAMIN PYROPHOSPHOKINASE"/>
    <property type="match status" value="1"/>
</dbReference>
<keyword evidence="4" id="KW-1185">Reference proteome</keyword>
<evidence type="ECO:0000256" key="1">
    <source>
        <dbReference type="SAM" id="MobiDB-lite"/>
    </source>
</evidence>
<organism evidence="3 4">
    <name type="scientific">Nesidiocoris tenuis</name>
    <dbReference type="NCBI Taxonomy" id="355587"/>
    <lineage>
        <taxon>Eukaryota</taxon>
        <taxon>Metazoa</taxon>
        <taxon>Ecdysozoa</taxon>
        <taxon>Arthropoda</taxon>
        <taxon>Hexapoda</taxon>
        <taxon>Insecta</taxon>
        <taxon>Pterygota</taxon>
        <taxon>Neoptera</taxon>
        <taxon>Paraneoptera</taxon>
        <taxon>Hemiptera</taxon>
        <taxon>Heteroptera</taxon>
        <taxon>Panheteroptera</taxon>
        <taxon>Cimicomorpha</taxon>
        <taxon>Miridae</taxon>
        <taxon>Dicyphina</taxon>
        <taxon>Nesidiocoris</taxon>
    </lineage>
</organism>
<dbReference type="PROSITE" id="PS51462">
    <property type="entry name" value="NUDIX"/>
    <property type="match status" value="1"/>
</dbReference>
<dbReference type="Gene3D" id="3.90.79.10">
    <property type="entry name" value="Nucleoside Triphosphate Pyrophosphohydrolase"/>
    <property type="match status" value="1"/>
</dbReference>
<proteinExistence type="predicted"/>
<dbReference type="Proteomes" id="UP001307889">
    <property type="component" value="Chromosome 11"/>
</dbReference>
<dbReference type="EMBL" id="AP028919">
    <property type="protein sequence ID" value="BES99931.1"/>
    <property type="molecule type" value="Genomic_DNA"/>
</dbReference>
<sequence>MHKINGEASLVSRLLKLAQQFNSFYLNGLSNRDYRPFMISGEQVGLISPDVAKALSTFPDVFVVDSSSVSLNPAFRDYNERSQRIEEVLKEWKLRGRFVALKGWRDECYEIKRLFSSEPLLKMDRSATCLFGICKYGVTITGFVKDPTTGELNVWLQKRSQTKQTWPGKWDNMVAGGLSVGYGVLETAHKEAEEEASIPPHLLRNVVSGGCVSFYYESEKGIFPNTEFVYDLELPPDFIPTNRDGEVEGFELLSAKGLIERLFSPEFKTTSCPVVVDFLIRHGIVNPDSDPQFPLLVELLHVPLQSLYKPRACVIPMKNGNSKPATSDTDNDTDNDTDRLQVDTNCP</sequence>
<evidence type="ECO:0000313" key="4">
    <source>
        <dbReference type="Proteomes" id="UP001307889"/>
    </source>
</evidence>
<dbReference type="CDD" id="cd03676">
    <property type="entry name" value="NUDIX_Tnr3_like"/>
    <property type="match status" value="1"/>
</dbReference>
<reference evidence="3 4" key="1">
    <citation type="submission" date="2023-09" db="EMBL/GenBank/DDBJ databases">
        <title>Nesidiocoris tenuis whole genome shotgun sequence.</title>
        <authorList>
            <person name="Shibata T."/>
            <person name="Shimoda M."/>
            <person name="Kobayashi T."/>
            <person name="Uehara T."/>
        </authorList>
    </citation>
    <scope>NUCLEOTIDE SEQUENCE [LARGE SCALE GENOMIC DNA]</scope>
    <source>
        <strain evidence="3 4">Japan</strain>
    </source>
</reference>
<dbReference type="InterPro" id="IPR015797">
    <property type="entry name" value="NUDIX_hydrolase-like_dom_sf"/>
</dbReference>
<dbReference type="Pfam" id="PF15916">
    <property type="entry name" value="DUF4743"/>
    <property type="match status" value="1"/>
</dbReference>
<dbReference type="SUPFAM" id="SSF55811">
    <property type="entry name" value="Nudix"/>
    <property type="match status" value="1"/>
</dbReference>
<accession>A0ABN7B9T9</accession>
<feature type="region of interest" description="Disordered" evidence="1">
    <location>
        <begin position="318"/>
        <end position="347"/>
    </location>
</feature>
<dbReference type="PANTHER" id="PTHR13622:SF8">
    <property type="entry name" value="THIAMIN PYROPHOSPHOKINASE 1"/>
    <property type="match status" value="1"/>
</dbReference>
<name>A0ABN7B9T9_9HEMI</name>
<evidence type="ECO:0000259" key="2">
    <source>
        <dbReference type="PROSITE" id="PS51462"/>
    </source>
</evidence>
<gene>
    <name evidence="3" type="ORF">NTJ_12748</name>
</gene>
<dbReference type="InterPro" id="IPR000086">
    <property type="entry name" value="NUDIX_hydrolase_dom"/>
</dbReference>
<dbReference type="Pfam" id="PF00293">
    <property type="entry name" value="NUDIX"/>
    <property type="match status" value="1"/>
</dbReference>
<protein>
    <submittedName>
        <fullName evidence="3">NUDIX domain</fullName>
    </submittedName>
</protein>